<protein>
    <submittedName>
        <fullName evidence="3">Delta-60 repeat-containing protein</fullName>
    </submittedName>
</protein>
<keyword evidence="1" id="KW-0732">Signal</keyword>
<dbReference type="eggNOG" id="COG1357">
    <property type="taxonomic scope" value="Bacteria"/>
</dbReference>
<dbReference type="PANTHER" id="PTHR42754:SF1">
    <property type="entry name" value="LIPOPROTEIN"/>
    <property type="match status" value="1"/>
</dbReference>
<organism evidence="3 4">
    <name type="scientific">Fluviicola taffensis (strain DSM 16823 / NCIMB 13979 / RW262)</name>
    <dbReference type="NCBI Taxonomy" id="755732"/>
    <lineage>
        <taxon>Bacteria</taxon>
        <taxon>Pseudomonadati</taxon>
        <taxon>Bacteroidota</taxon>
        <taxon>Flavobacteriia</taxon>
        <taxon>Flavobacteriales</taxon>
        <taxon>Crocinitomicaceae</taxon>
        <taxon>Fluviicola</taxon>
    </lineage>
</organism>
<dbReference type="Pfam" id="PF18962">
    <property type="entry name" value="Por_Secre_tail"/>
    <property type="match status" value="1"/>
</dbReference>
<dbReference type="HOGENOM" id="CLU_296091_0_0_10"/>
<reference evidence="4" key="2">
    <citation type="submission" date="2011-02" db="EMBL/GenBank/DDBJ databases">
        <title>The complete genome of Fluviicola taffensis DSM 16823.</title>
        <authorList>
            <consortium name="US DOE Joint Genome Institute (JGI-PGF)"/>
            <person name="Lucas S."/>
            <person name="Copeland A."/>
            <person name="Lapidus A."/>
            <person name="Bruce D."/>
            <person name="Goodwin L."/>
            <person name="Pitluck S."/>
            <person name="Kyrpides N."/>
            <person name="Mavromatis K."/>
            <person name="Ivanova N."/>
            <person name="Mikhailova N."/>
            <person name="Pagani I."/>
            <person name="Chertkov O."/>
            <person name="Detter J.C."/>
            <person name="Han C."/>
            <person name="Tapia R."/>
            <person name="Land M."/>
            <person name="Hauser L."/>
            <person name="Markowitz V."/>
            <person name="Cheng J.-F."/>
            <person name="Hugenholtz P."/>
            <person name="Woyke T."/>
            <person name="Wu D."/>
            <person name="Tindall B."/>
            <person name="Pomrenke H.G."/>
            <person name="Brambilla E."/>
            <person name="Klenk H.-P."/>
            <person name="Eisen J.A."/>
        </authorList>
    </citation>
    <scope>NUCLEOTIDE SEQUENCE [LARGE SCALE GENOMIC DNA]</scope>
    <source>
        <strain evidence="4">DSM 16823 / RW262 / RW262</strain>
    </source>
</reference>
<proteinExistence type="predicted"/>
<dbReference type="Pfam" id="PF17164">
    <property type="entry name" value="DUF5122"/>
    <property type="match status" value="13"/>
</dbReference>
<dbReference type="NCBIfam" id="TIGR04183">
    <property type="entry name" value="Por_Secre_tail"/>
    <property type="match status" value="1"/>
</dbReference>
<name>F2IFZ4_FLUTR</name>
<dbReference type="Proteomes" id="UP000007463">
    <property type="component" value="Chromosome"/>
</dbReference>
<keyword evidence="4" id="KW-1185">Reference proteome</keyword>
<reference evidence="3 4" key="1">
    <citation type="journal article" date="2011" name="Stand. Genomic Sci.">
        <title>Complete genome sequence of the gliding freshwater bacterium Fluviicola taffensis type strain (RW262).</title>
        <authorList>
            <person name="Woyke T."/>
            <person name="Chertkov O."/>
            <person name="Lapidus A."/>
            <person name="Nolan M."/>
            <person name="Lucas S."/>
            <person name="Del Rio T.G."/>
            <person name="Tice H."/>
            <person name="Cheng J.F."/>
            <person name="Tapia R."/>
            <person name="Han C."/>
            <person name="Goodwin L."/>
            <person name="Pitluck S."/>
            <person name="Liolios K."/>
            <person name="Pagani I."/>
            <person name="Ivanova N."/>
            <person name="Huntemann M."/>
            <person name="Mavromatis K."/>
            <person name="Mikhailova N."/>
            <person name="Pati A."/>
            <person name="Chen A."/>
            <person name="Palaniappan K."/>
            <person name="Land M."/>
            <person name="Hauser L."/>
            <person name="Brambilla E.M."/>
            <person name="Rohde M."/>
            <person name="Mwirichia R."/>
            <person name="Sikorski J."/>
            <person name="Tindall B.J."/>
            <person name="Goker M."/>
            <person name="Bristow J."/>
            <person name="Eisen J.A."/>
            <person name="Markowitz V."/>
            <person name="Hugenholtz P."/>
            <person name="Klenk H.P."/>
            <person name="Kyrpides N.C."/>
        </authorList>
    </citation>
    <scope>NUCLEOTIDE SEQUENCE [LARGE SCALE GENOMIC DNA]</scope>
    <source>
        <strain evidence="4">DSM 16823 / RW262 / RW262</strain>
    </source>
</reference>
<evidence type="ECO:0000313" key="3">
    <source>
        <dbReference type="EMBL" id="AEA43615.1"/>
    </source>
</evidence>
<sequence length="1020" mass="110846">MKIRFEKSGPIFVCLSNQFSPMNRILTILIILHLSIVSFSQSVTNDLTFNPLDIGYNQGYGADDEVYATAVQTDGKVIIGGDLYSVNLVQLRIARLHTNGSVDTSFHPPFYGISAINDLKIQNDGKIIAVGNFVIDEYGLGHRNISRLNSDGSVDSTFQLDFFTNGSIRNVLIQPDGRMIIAGNFQLWSGAQVRNHIARILPNGLLDTTFISSGTDYEALTIALQNDGKILLGGVFSTVNGSPLYCLARLDSDGSLDSSFPTDLGIAGQVKDIAVQSDGKIMVTGSFTSFNGSNYANMFRLLPDGTVDNSFDLSALLDSSVGVSRVAVQSDDKILMVIESEVPMPGFPNYIINSLVRLNSDGAEDNTFTESTNLARVYSLSVQTDGKIIVGGSFSYISGVFKNNIARLESNGLLDLDFNRLTGLGGPGTCSILQPDGKIVVAGNFRVVNTENYRGIVRLESNGEVDTSFQDSGIGYPWIRIMKSLPDGKILIIGDFHNYQGVICPKIARLHPNGAIDTTFISPFQNYSGTIYTLSLQSDGKIVVAGDFNNTNSSQFRKIARLLPSGSFDMSFNSEIVLNERILTSEIQSDGKIIIGGSFTIINTVFRFYLARLLPNGDLDNTYNISCNAYVSACKLQPDGKLIIGGYFDGVNNLDHKGIARINEDGTLDNSFQTGNTVYSTFIQEISVFPSGKILVCGAFSTDGFLQLNNLARFQANGELDYTFNTGTGPNLTVNSFEIQPDEKIIICGSFSAVDDIGRNSISRLEICQSTFGPDTSVTECGHFTWTNGITYNQSGSYIRIIPNNMGCDSILRLNLTLNNNSSTTNITSCGLYTWTNEQTYFASGSYDQTLVNSAGCDSSVNLNLTVLNLPNAQAFFNNGTMSALGGSTYQWINCTTNSLIPEASSNMFIPSENGSYAVIVVNVDGCSDTSDCVSIMDLGVGSYTDQEFSVMPNPTNDQVHINFSGSDAELTVYDLQGKVVLKDQIQNQGIISLQNFERGVYLFDFKNSQGHSVQRVVKQ</sequence>
<dbReference type="Gene3D" id="2.80.10.50">
    <property type="match status" value="6"/>
</dbReference>
<dbReference type="AlphaFoldDB" id="F2IFZ4"/>
<dbReference type="InterPro" id="IPR013431">
    <property type="entry name" value="Delta_60_rpt"/>
</dbReference>
<dbReference type="InterPro" id="IPR026444">
    <property type="entry name" value="Secre_tail"/>
</dbReference>
<dbReference type="NCBIfam" id="TIGR02608">
    <property type="entry name" value="delta_60_rpt"/>
    <property type="match status" value="13"/>
</dbReference>
<evidence type="ECO:0000313" key="4">
    <source>
        <dbReference type="Proteomes" id="UP000007463"/>
    </source>
</evidence>
<dbReference type="EMBL" id="CP002542">
    <property type="protein sequence ID" value="AEA43615.1"/>
    <property type="molecule type" value="Genomic_DNA"/>
</dbReference>
<dbReference type="SUPFAM" id="SSF50993">
    <property type="entry name" value="Peptidase/esterase 'gauge' domain"/>
    <property type="match status" value="1"/>
</dbReference>
<gene>
    <name evidence="3" type="ordered locus">Fluta_1623</name>
</gene>
<dbReference type="KEGG" id="fte:Fluta_1623"/>
<feature type="domain" description="Secretion system C-terminal sorting" evidence="2">
    <location>
        <begin position="952"/>
        <end position="1018"/>
    </location>
</feature>
<dbReference type="eggNOG" id="COG3386">
    <property type="taxonomic scope" value="Bacteria"/>
</dbReference>
<dbReference type="PANTHER" id="PTHR42754">
    <property type="entry name" value="ENDOGLUCANASE"/>
    <property type="match status" value="1"/>
</dbReference>
<evidence type="ECO:0000259" key="2">
    <source>
        <dbReference type="Pfam" id="PF18962"/>
    </source>
</evidence>
<dbReference type="STRING" id="755732.Fluta_1623"/>
<dbReference type="SUPFAM" id="SSF101898">
    <property type="entry name" value="NHL repeat"/>
    <property type="match status" value="2"/>
</dbReference>
<accession>F2IFZ4</accession>
<evidence type="ECO:0000256" key="1">
    <source>
        <dbReference type="ARBA" id="ARBA00022729"/>
    </source>
</evidence>